<evidence type="ECO:0000256" key="4">
    <source>
        <dbReference type="ARBA" id="ARBA00022777"/>
    </source>
</evidence>
<evidence type="ECO:0000256" key="5">
    <source>
        <dbReference type="ARBA" id="ARBA00023012"/>
    </source>
</evidence>
<gene>
    <name evidence="9" type="ORF">JK386_01475</name>
</gene>
<feature type="transmembrane region" description="Helical" evidence="7">
    <location>
        <begin position="79"/>
        <end position="100"/>
    </location>
</feature>
<dbReference type="PRINTS" id="PR00344">
    <property type="entry name" value="BCTRLSENSOR"/>
</dbReference>
<dbReference type="InterPro" id="IPR005467">
    <property type="entry name" value="His_kinase_dom"/>
</dbReference>
<reference evidence="9" key="1">
    <citation type="submission" date="2021-01" db="EMBL/GenBank/DDBJ databases">
        <title>Novel species in genus Nocardioides.</title>
        <authorList>
            <person name="Zhang G."/>
        </authorList>
    </citation>
    <scope>NUCLEOTIDE SEQUENCE</scope>
    <source>
        <strain evidence="9">Zg-536</strain>
    </source>
</reference>
<dbReference type="EC" id="2.7.13.3" evidence="2"/>
<evidence type="ECO:0000256" key="6">
    <source>
        <dbReference type="SAM" id="MobiDB-lite"/>
    </source>
</evidence>
<keyword evidence="4 9" id="KW-0808">Transferase</keyword>
<comment type="catalytic activity">
    <reaction evidence="1">
        <text>ATP + protein L-histidine = ADP + protein N-phospho-L-histidine.</text>
        <dbReference type="EC" id="2.7.13.3"/>
    </reaction>
</comment>
<dbReference type="SMART" id="SM00387">
    <property type="entry name" value="HATPase_c"/>
    <property type="match status" value="1"/>
</dbReference>
<keyword evidence="7" id="KW-1133">Transmembrane helix</keyword>
<feature type="transmembrane region" description="Helical" evidence="7">
    <location>
        <begin position="46"/>
        <end position="67"/>
    </location>
</feature>
<accession>A0A938Y634</accession>
<dbReference type="GO" id="GO:0000155">
    <property type="term" value="F:phosphorelay sensor kinase activity"/>
    <property type="evidence" value="ECO:0007669"/>
    <property type="project" value="TreeGrafter"/>
</dbReference>
<evidence type="ECO:0000256" key="2">
    <source>
        <dbReference type="ARBA" id="ARBA00012438"/>
    </source>
</evidence>
<feature type="transmembrane region" description="Helical" evidence="7">
    <location>
        <begin position="106"/>
        <end position="126"/>
    </location>
</feature>
<dbReference type="SUPFAM" id="SSF55874">
    <property type="entry name" value="ATPase domain of HSP90 chaperone/DNA topoisomerase II/histidine kinase"/>
    <property type="match status" value="1"/>
</dbReference>
<evidence type="ECO:0000313" key="9">
    <source>
        <dbReference type="EMBL" id="MBM9458565.1"/>
    </source>
</evidence>
<dbReference type="InterPro" id="IPR004358">
    <property type="entry name" value="Sig_transdc_His_kin-like_C"/>
</dbReference>
<dbReference type="PANTHER" id="PTHR43547">
    <property type="entry name" value="TWO-COMPONENT HISTIDINE KINASE"/>
    <property type="match status" value="1"/>
</dbReference>
<keyword evidence="4 9" id="KW-0418">Kinase</keyword>
<feature type="transmembrane region" description="Helical" evidence="7">
    <location>
        <begin position="199"/>
        <end position="217"/>
    </location>
</feature>
<keyword evidence="5" id="KW-0902">Two-component regulatory system</keyword>
<dbReference type="Proteomes" id="UP000663791">
    <property type="component" value="Unassembled WGS sequence"/>
</dbReference>
<sequence length="514" mass="54210">MTTARSTLWLALAIGVLMLYPYPVSMLVAGGGTASAHAIAGHLCILQADLMLLLAGFVMALGSRMLGDLALGDPLVDRVAAVAVLLAVQDLPLTALAIVVPEHEGYAYRLTITHLLTVVVVLVMTVRMRRAPRPYRSPLLVGLLLGLVTLAPQLLLVAVGGPTFLDVRMPADLVVLFVSTALVLGLAVQLISSDLPLWAAWRLSGAVLALYAGRVWATVTEASQPPPVTVVAIVFFSALLATTVIGLLRRALAEVDGRLAVLVHRTADAEATVQHDREVAHEVRAAVAGVVAGAQLLANDQVSPGPRKTALLRMIETEAARLNRSLSAESPGTPSEVDVDAVIEPLVVAHEARGHVVCWNRTGHRTIGHPDAVAEVLSILLSNADRHARGAGTTIVVTRRDTMVEIRVADQGPGLDPVARAHLFEWGARGSTSQGEGIGLQRAHRVMLEEGGTLTLASSDELSGTTFVLRLPCAAVRTERPLRDEGQPPEPHVQAPASVRPDLSRAAAARGVAS</sequence>
<proteinExistence type="predicted"/>
<feature type="region of interest" description="Disordered" evidence="6">
    <location>
        <begin position="479"/>
        <end position="514"/>
    </location>
</feature>
<dbReference type="InterPro" id="IPR003594">
    <property type="entry name" value="HATPase_dom"/>
</dbReference>
<dbReference type="RefSeq" id="WP_205289856.1">
    <property type="nucleotide sequence ID" value="NZ_CP074406.1"/>
</dbReference>
<feature type="transmembrane region" description="Helical" evidence="7">
    <location>
        <begin position="138"/>
        <end position="161"/>
    </location>
</feature>
<protein>
    <recommendedName>
        <fullName evidence="2">histidine kinase</fullName>
        <ecNumber evidence="2">2.7.13.3</ecNumber>
    </recommendedName>
</protein>
<evidence type="ECO:0000256" key="3">
    <source>
        <dbReference type="ARBA" id="ARBA00022553"/>
    </source>
</evidence>
<dbReference type="InterPro" id="IPR036890">
    <property type="entry name" value="HATPase_C_sf"/>
</dbReference>
<keyword evidence="10" id="KW-1185">Reference proteome</keyword>
<evidence type="ECO:0000313" key="10">
    <source>
        <dbReference type="Proteomes" id="UP000663791"/>
    </source>
</evidence>
<name>A0A938Y634_9ACTN</name>
<dbReference type="PROSITE" id="PS50109">
    <property type="entry name" value="HIS_KIN"/>
    <property type="match status" value="1"/>
</dbReference>
<organism evidence="9 10">
    <name type="scientific">Nocardioides faecalis</name>
    <dbReference type="NCBI Taxonomy" id="2803858"/>
    <lineage>
        <taxon>Bacteria</taxon>
        <taxon>Bacillati</taxon>
        <taxon>Actinomycetota</taxon>
        <taxon>Actinomycetes</taxon>
        <taxon>Propionibacteriales</taxon>
        <taxon>Nocardioidaceae</taxon>
        <taxon>Nocardioides</taxon>
    </lineage>
</organism>
<evidence type="ECO:0000259" key="8">
    <source>
        <dbReference type="PROSITE" id="PS50109"/>
    </source>
</evidence>
<keyword evidence="7" id="KW-0472">Membrane</keyword>
<feature type="transmembrane region" description="Helical" evidence="7">
    <location>
        <begin position="173"/>
        <end position="192"/>
    </location>
</feature>
<dbReference type="EMBL" id="JAERTX010000001">
    <property type="protein sequence ID" value="MBM9458565.1"/>
    <property type="molecule type" value="Genomic_DNA"/>
</dbReference>
<dbReference type="Gene3D" id="3.30.565.10">
    <property type="entry name" value="Histidine kinase-like ATPase, C-terminal domain"/>
    <property type="match status" value="1"/>
</dbReference>
<dbReference type="Pfam" id="PF02518">
    <property type="entry name" value="HATPase_c"/>
    <property type="match status" value="1"/>
</dbReference>
<dbReference type="PANTHER" id="PTHR43547:SF2">
    <property type="entry name" value="HYBRID SIGNAL TRANSDUCTION HISTIDINE KINASE C"/>
    <property type="match status" value="1"/>
</dbReference>
<keyword evidence="3" id="KW-0597">Phosphoprotein</keyword>
<evidence type="ECO:0000256" key="1">
    <source>
        <dbReference type="ARBA" id="ARBA00000085"/>
    </source>
</evidence>
<feature type="domain" description="Histidine kinase" evidence="8">
    <location>
        <begin position="278"/>
        <end position="475"/>
    </location>
</feature>
<comment type="caution">
    <text evidence="9">The sequence shown here is derived from an EMBL/GenBank/DDBJ whole genome shotgun (WGS) entry which is preliminary data.</text>
</comment>
<keyword evidence="7" id="KW-0812">Transmembrane</keyword>
<evidence type="ECO:0000256" key="7">
    <source>
        <dbReference type="SAM" id="Phobius"/>
    </source>
</evidence>
<feature type="transmembrane region" description="Helical" evidence="7">
    <location>
        <begin position="229"/>
        <end position="248"/>
    </location>
</feature>
<dbReference type="AlphaFoldDB" id="A0A938Y634"/>